<feature type="non-terminal residue" evidence="10">
    <location>
        <position position="249"/>
    </location>
</feature>
<dbReference type="SUPFAM" id="SSF54768">
    <property type="entry name" value="dsRNA-binding domain-like"/>
    <property type="match status" value="1"/>
</dbReference>
<accession>A0A1Y2F7G9</accession>
<keyword evidence="5" id="KW-0378">Hydrolase</keyword>
<dbReference type="GO" id="GO:0006364">
    <property type="term" value="P:rRNA processing"/>
    <property type="evidence" value="ECO:0007669"/>
    <property type="project" value="TreeGrafter"/>
</dbReference>
<evidence type="ECO:0000256" key="1">
    <source>
        <dbReference type="ARBA" id="ARBA00000109"/>
    </source>
</evidence>
<dbReference type="Pfam" id="PF00035">
    <property type="entry name" value="dsrm"/>
    <property type="match status" value="1"/>
</dbReference>
<dbReference type="GO" id="GO:0034963">
    <property type="term" value="P:box C/D sno(s)RNA processing"/>
    <property type="evidence" value="ECO:0007669"/>
    <property type="project" value="UniProtKB-ARBA"/>
</dbReference>
<evidence type="ECO:0000256" key="2">
    <source>
        <dbReference type="ARBA" id="ARBA00012177"/>
    </source>
</evidence>
<keyword evidence="6 7" id="KW-0694">RNA-binding</keyword>
<evidence type="ECO:0000256" key="5">
    <source>
        <dbReference type="ARBA" id="ARBA00022801"/>
    </source>
</evidence>
<dbReference type="AlphaFoldDB" id="A0A1Y2F7G9"/>
<dbReference type="OrthoDB" id="2392202at2759"/>
<evidence type="ECO:0000256" key="3">
    <source>
        <dbReference type="ARBA" id="ARBA00022722"/>
    </source>
</evidence>
<dbReference type="EMBL" id="MCFI01000014">
    <property type="protein sequence ID" value="ORY79833.1"/>
    <property type="molecule type" value="Genomic_DNA"/>
</dbReference>
<dbReference type="SUPFAM" id="SSF69065">
    <property type="entry name" value="RNase III domain-like"/>
    <property type="match status" value="1"/>
</dbReference>
<name>A0A1Y2F7G9_PROLT</name>
<evidence type="ECO:0000313" key="11">
    <source>
        <dbReference type="Proteomes" id="UP000193685"/>
    </source>
</evidence>
<evidence type="ECO:0000256" key="7">
    <source>
        <dbReference type="PROSITE-ProRule" id="PRU00266"/>
    </source>
</evidence>
<dbReference type="GO" id="GO:0030847">
    <property type="term" value="P:termination of RNA polymerase II transcription, exosome-dependent"/>
    <property type="evidence" value="ECO:0007669"/>
    <property type="project" value="UniProtKB-ARBA"/>
</dbReference>
<dbReference type="PROSITE" id="PS50137">
    <property type="entry name" value="DS_RBD"/>
    <property type="match status" value="1"/>
</dbReference>
<dbReference type="Proteomes" id="UP000193685">
    <property type="component" value="Unassembled WGS sequence"/>
</dbReference>
<dbReference type="EC" id="3.1.26.3" evidence="2"/>
<dbReference type="GO" id="GO:0004525">
    <property type="term" value="F:ribonuclease III activity"/>
    <property type="evidence" value="ECO:0007669"/>
    <property type="project" value="UniProtKB-EC"/>
</dbReference>
<dbReference type="PROSITE" id="PS00517">
    <property type="entry name" value="RNASE_3_1"/>
    <property type="match status" value="1"/>
</dbReference>
<dbReference type="OMA" id="RAWGANQ"/>
<gene>
    <name evidence="10" type="ORF">BCR37DRAFT_333644</name>
</gene>
<comment type="caution">
    <text evidence="10">The sequence shown here is derived from an EMBL/GenBank/DDBJ whole genome shotgun (WGS) entry which is preliminary data.</text>
</comment>
<dbReference type="PROSITE" id="PS50142">
    <property type="entry name" value="RNASE_3_2"/>
    <property type="match status" value="1"/>
</dbReference>
<dbReference type="Gene3D" id="1.10.1520.10">
    <property type="entry name" value="Ribonuclease III domain"/>
    <property type="match status" value="1"/>
</dbReference>
<dbReference type="Gene3D" id="3.30.160.20">
    <property type="match status" value="1"/>
</dbReference>
<dbReference type="GO" id="GO:0005654">
    <property type="term" value="C:nucleoplasm"/>
    <property type="evidence" value="ECO:0007669"/>
    <property type="project" value="TreeGrafter"/>
</dbReference>
<dbReference type="Pfam" id="PF14622">
    <property type="entry name" value="Ribonucleas_3_3"/>
    <property type="match status" value="1"/>
</dbReference>
<evidence type="ECO:0000259" key="9">
    <source>
        <dbReference type="PROSITE" id="PS50142"/>
    </source>
</evidence>
<feature type="domain" description="RNase III" evidence="9">
    <location>
        <begin position="13"/>
        <end position="138"/>
    </location>
</feature>
<evidence type="ECO:0000313" key="10">
    <source>
        <dbReference type="EMBL" id="ORY79833.1"/>
    </source>
</evidence>
<dbReference type="RefSeq" id="XP_040723967.1">
    <property type="nucleotide sequence ID" value="XM_040867111.1"/>
</dbReference>
<proteinExistence type="predicted"/>
<protein>
    <recommendedName>
        <fullName evidence="2">ribonuclease III</fullName>
        <ecNumber evidence="2">3.1.26.3</ecNumber>
    </recommendedName>
</protein>
<keyword evidence="3" id="KW-0540">Nuclease</keyword>
<dbReference type="CDD" id="cd00593">
    <property type="entry name" value="RIBOc"/>
    <property type="match status" value="1"/>
</dbReference>
<dbReference type="InterPro" id="IPR000999">
    <property type="entry name" value="RNase_III_dom"/>
</dbReference>
<dbReference type="InterPro" id="IPR036389">
    <property type="entry name" value="RNase_III_sf"/>
</dbReference>
<dbReference type="GO" id="GO:0003723">
    <property type="term" value="F:RNA binding"/>
    <property type="evidence" value="ECO:0007669"/>
    <property type="project" value="UniProtKB-UniRule"/>
</dbReference>
<feature type="domain" description="DRBM" evidence="8">
    <location>
        <begin position="215"/>
        <end position="249"/>
    </location>
</feature>
<dbReference type="GeneID" id="63783710"/>
<feature type="non-terminal residue" evidence="10">
    <location>
        <position position="1"/>
    </location>
</feature>
<evidence type="ECO:0000256" key="4">
    <source>
        <dbReference type="ARBA" id="ARBA00022759"/>
    </source>
</evidence>
<dbReference type="SMART" id="SM00535">
    <property type="entry name" value="RIBOc"/>
    <property type="match status" value="1"/>
</dbReference>
<evidence type="ECO:0000256" key="6">
    <source>
        <dbReference type="ARBA" id="ARBA00022884"/>
    </source>
</evidence>
<dbReference type="FunFam" id="1.10.1520.10:FF:000001">
    <property type="entry name" value="Ribonuclease 3"/>
    <property type="match status" value="1"/>
</dbReference>
<organism evidence="10 11">
    <name type="scientific">Protomyces lactucae-debilis</name>
    <dbReference type="NCBI Taxonomy" id="2754530"/>
    <lineage>
        <taxon>Eukaryota</taxon>
        <taxon>Fungi</taxon>
        <taxon>Dikarya</taxon>
        <taxon>Ascomycota</taxon>
        <taxon>Taphrinomycotina</taxon>
        <taxon>Taphrinomycetes</taxon>
        <taxon>Taphrinales</taxon>
        <taxon>Protomycetaceae</taxon>
        <taxon>Protomyces</taxon>
    </lineage>
</organism>
<comment type="catalytic activity">
    <reaction evidence="1">
        <text>Endonucleolytic cleavage to 5'-phosphomonoester.</text>
        <dbReference type="EC" id="3.1.26.3"/>
    </reaction>
</comment>
<keyword evidence="11" id="KW-1185">Reference proteome</keyword>
<dbReference type="GO" id="GO:0034475">
    <property type="term" value="P:U4 snRNA 3'-end processing"/>
    <property type="evidence" value="ECO:0007669"/>
    <property type="project" value="UniProtKB-ARBA"/>
</dbReference>
<keyword evidence="4" id="KW-0255">Endonuclease</keyword>
<reference evidence="10 11" key="1">
    <citation type="submission" date="2016-07" db="EMBL/GenBank/DDBJ databases">
        <title>Pervasive Adenine N6-methylation of Active Genes in Fungi.</title>
        <authorList>
            <consortium name="DOE Joint Genome Institute"/>
            <person name="Mondo S.J."/>
            <person name="Dannebaum R.O."/>
            <person name="Kuo R.C."/>
            <person name="Labutti K."/>
            <person name="Haridas S."/>
            <person name="Kuo A."/>
            <person name="Salamov A."/>
            <person name="Ahrendt S.R."/>
            <person name="Lipzen A."/>
            <person name="Sullivan W."/>
            <person name="Andreopoulos W.B."/>
            <person name="Clum A."/>
            <person name="Lindquist E."/>
            <person name="Daum C."/>
            <person name="Ramamoorthy G.K."/>
            <person name="Gryganskyi A."/>
            <person name="Culley D."/>
            <person name="Magnuson J.K."/>
            <person name="James T.Y."/>
            <person name="O'Malley M.A."/>
            <person name="Stajich J.E."/>
            <person name="Spatafora J.W."/>
            <person name="Visel A."/>
            <person name="Grigoriev I.V."/>
        </authorList>
    </citation>
    <scope>NUCLEOTIDE SEQUENCE [LARGE SCALE GENOMIC DNA]</scope>
    <source>
        <strain evidence="10 11">12-1054</strain>
    </source>
</reference>
<evidence type="ECO:0000259" key="8">
    <source>
        <dbReference type="PROSITE" id="PS50137"/>
    </source>
</evidence>
<dbReference type="PANTHER" id="PTHR11207">
    <property type="entry name" value="RIBONUCLEASE III"/>
    <property type="match status" value="1"/>
</dbReference>
<dbReference type="InterPro" id="IPR014720">
    <property type="entry name" value="dsRBD_dom"/>
</dbReference>
<sequence>LEDGHWPPVVPEIHNEQLKQQAFTHRSFATASAPAQATKSMLTNIHNERLEFLGDSYLNYAMTRLLYVKMPTAREGELSLLRAELIGNETAAELGKMYGFDQALLLNETAERDGVRRGTKVIADTFEAFLGAVTLDGADGPARADRWLRLLMGPRIAKHIQENDIELVNPLAKQKIYNYFSKKHPLVVGPDGTRKTPVTVLYEWVDGKGGNEGGYVIACKDEAKEIGRGWGPNKKEAEHRAAMNAVRML</sequence>
<dbReference type="PANTHER" id="PTHR11207:SF0">
    <property type="entry name" value="RIBONUCLEASE 3"/>
    <property type="match status" value="1"/>
</dbReference>
<dbReference type="STRING" id="56484.A0A1Y2F7G9"/>